<sequence length="85" mass="9888">MFKNHHPRQVGGSLQLVIGINCSLIPLLLHVVGINPWWMRRTRRRRWWIRESSKWRRDGCFVPRSGLSWSTSMSRGGSASVMLSI</sequence>
<evidence type="ECO:0000313" key="2">
    <source>
        <dbReference type="EMBL" id="JAD80624.1"/>
    </source>
</evidence>
<keyword evidence="1" id="KW-0472">Membrane</keyword>
<reference evidence="2" key="2">
    <citation type="journal article" date="2015" name="Data Brief">
        <title>Shoot transcriptome of the giant reed, Arundo donax.</title>
        <authorList>
            <person name="Barrero R.A."/>
            <person name="Guerrero F.D."/>
            <person name="Moolhuijzen P."/>
            <person name="Goolsby J.A."/>
            <person name="Tidwell J."/>
            <person name="Bellgard S.E."/>
            <person name="Bellgard M.I."/>
        </authorList>
    </citation>
    <scope>NUCLEOTIDE SEQUENCE</scope>
    <source>
        <tissue evidence="2">Shoot tissue taken approximately 20 cm above the soil surface</tissue>
    </source>
</reference>
<keyword evidence="1" id="KW-0812">Transmembrane</keyword>
<feature type="transmembrane region" description="Helical" evidence="1">
    <location>
        <begin position="12"/>
        <end position="38"/>
    </location>
</feature>
<name>A0A0A9CWF3_ARUDO</name>
<dbReference type="EMBL" id="GBRH01217271">
    <property type="protein sequence ID" value="JAD80624.1"/>
    <property type="molecule type" value="Transcribed_RNA"/>
</dbReference>
<reference evidence="2" key="1">
    <citation type="submission" date="2014-09" db="EMBL/GenBank/DDBJ databases">
        <authorList>
            <person name="Magalhaes I.L.F."/>
            <person name="Oliveira U."/>
            <person name="Santos F.R."/>
            <person name="Vidigal T.H.D.A."/>
            <person name="Brescovit A.D."/>
            <person name="Santos A.J."/>
        </authorList>
    </citation>
    <scope>NUCLEOTIDE SEQUENCE</scope>
    <source>
        <tissue evidence="2">Shoot tissue taken approximately 20 cm above the soil surface</tissue>
    </source>
</reference>
<proteinExistence type="predicted"/>
<keyword evidence="1" id="KW-1133">Transmembrane helix</keyword>
<evidence type="ECO:0000256" key="1">
    <source>
        <dbReference type="SAM" id="Phobius"/>
    </source>
</evidence>
<protein>
    <submittedName>
        <fullName evidence="2">Uncharacterized protein</fullName>
    </submittedName>
</protein>
<organism evidence="2">
    <name type="scientific">Arundo donax</name>
    <name type="common">Giant reed</name>
    <name type="synonym">Donax arundinaceus</name>
    <dbReference type="NCBI Taxonomy" id="35708"/>
    <lineage>
        <taxon>Eukaryota</taxon>
        <taxon>Viridiplantae</taxon>
        <taxon>Streptophyta</taxon>
        <taxon>Embryophyta</taxon>
        <taxon>Tracheophyta</taxon>
        <taxon>Spermatophyta</taxon>
        <taxon>Magnoliopsida</taxon>
        <taxon>Liliopsida</taxon>
        <taxon>Poales</taxon>
        <taxon>Poaceae</taxon>
        <taxon>PACMAD clade</taxon>
        <taxon>Arundinoideae</taxon>
        <taxon>Arundineae</taxon>
        <taxon>Arundo</taxon>
    </lineage>
</organism>
<dbReference type="AlphaFoldDB" id="A0A0A9CWF3"/>
<accession>A0A0A9CWF3</accession>